<keyword evidence="3" id="KW-0479">Metal-binding</keyword>
<dbReference type="InterPro" id="IPR019787">
    <property type="entry name" value="Znf_PHD-finger"/>
</dbReference>
<dbReference type="SUPFAM" id="SSF57903">
    <property type="entry name" value="FYVE/PHD zinc finger"/>
    <property type="match status" value="1"/>
</dbReference>
<keyword evidence="7" id="KW-0007">Acetylation</keyword>
<keyword evidence="5 11" id="KW-0863">Zinc-finger</keyword>
<reference evidence="17 18" key="1">
    <citation type="submission" date="2018-03" db="EMBL/GenBank/DDBJ databases">
        <authorList>
            <person name="Guldener U."/>
        </authorList>
    </citation>
    <scope>NUCLEOTIDE SEQUENCE [LARGE SCALE GENOMIC DNA]</scope>
    <source>
        <strain evidence="17 18">DAOM196992</strain>
    </source>
</reference>
<dbReference type="PROSITE" id="PS00633">
    <property type="entry name" value="BROMODOMAIN_1"/>
    <property type="match status" value="1"/>
</dbReference>
<dbReference type="OrthoDB" id="20839at2759"/>
<dbReference type="Pfam" id="PF00439">
    <property type="entry name" value="Bromodomain"/>
    <property type="match status" value="1"/>
</dbReference>
<dbReference type="PROSITE" id="PS51805">
    <property type="entry name" value="EPHD"/>
    <property type="match status" value="1"/>
</dbReference>
<evidence type="ECO:0000256" key="12">
    <source>
        <dbReference type="SAM" id="MobiDB-lite"/>
    </source>
</evidence>
<dbReference type="PANTHER" id="PTHR13793">
    <property type="entry name" value="PHD FINGER PROTEINS"/>
    <property type="match status" value="1"/>
</dbReference>
<evidence type="ECO:0000256" key="11">
    <source>
        <dbReference type="PROSITE-ProRule" id="PRU00146"/>
    </source>
</evidence>
<feature type="compositionally biased region" description="Low complexity" evidence="12">
    <location>
        <begin position="1380"/>
        <end position="1449"/>
    </location>
</feature>
<comment type="subcellular location">
    <subcellularLocation>
        <location evidence="1">Nucleus</location>
    </subcellularLocation>
</comment>
<dbReference type="GO" id="GO:0005634">
    <property type="term" value="C:nucleus"/>
    <property type="evidence" value="ECO:0007669"/>
    <property type="project" value="UniProtKB-SubCell"/>
</dbReference>
<keyword evidence="8 10" id="KW-0103">Bromodomain</keyword>
<evidence type="ECO:0000259" key="16">
    <source>
        <dbReference type="PROSITE" id="PS51805"/>
    </source>
</evidence>
<dbReference type="Pfam" id="PF13831">
    <property type="entry name" value="PHD_2"/>
    <property type="match status" value="1"/>
</dbReference>
<evidence type="ECO:0000256" key="10">
    <source>
        <dbReference type="PROSITE-ProRule" id="PRU00035"/>
    </source>
</evidence>
<feature type="compositionally biased region" description="Basic and acidic residues" evidence="12">
    <location>
        <begin position="1120"/>
        <end position="1130"/>
    </location>
</feature>
<feature type="compositionally biased region" description="Gly residues" evidence="12">
    <location>
        <begin position="304"/>
        <end position="316"/>
    </location>
</feature>
<accession>A0A5C3F1S2</accession>
<dbReference type="InterPro" id="IPR018359">
    <property type="entry name" value="Bromodomain_CS"/>
</dbReference>
<proteinExistence type="predicted"/>
<feature type="domain" description="PHD-type" evidence="16">
    <location>
        <begin position="201"/>
        <end position="338"/>
    </location>
</feature>
<feature type="region of interest" description="Disordered" evidence="12">
    <location>
        <begin position="1040"/>
        <end position="1330"/>
    </location>
</feature>
<dbReference type="InterPro" id="IPR034732">
    <property type="entry name" value="EPHD"/>
</dbReference>
<dbReference type="PRINTS" id="PR00503">
    <property type="entry name" value="BROMODOMAIN"/>
</dbReference>
<dbReference type="SUPFAM" id="SSF63748">
    <property type="entry name" value="Tudor/PWWP/MBT"/>
    <property type="match status" value="1"/>
</dbReference>
<keyword evidence="9" id="KW-0539">Nucleus</keyword>
<feature type="compositionally biased region" description="Low complexity" evidence="12">
    <location>
        <begin position="911"/>
        <end position="921"/>
    </location>
</feature>
<dbReference type="PROSITE" id="PS50016">
    <property type="entry name" value="ZF_PHD_2"/>
    <property type="match status" value="1"/>
</dbReference>
<dbReference type="Proteomes" id="UP000323386">
    <property type="component" value="Unassembled WGS sequence"/>
</dbReference>
<feature type="compositionally biased region" description="Low complexity" evidence="12">
    <location>
        <begin position="1256"/>
        <end position="1265"/>
    </location>
</feature>
<feature type="domain" description="PWWP" evidence="15">
    <location>
        <begin position="1333"/>
        <end position="1485"/>
    </location>
</feature>
<feature type="compositionally biased region" description="Low complexity" evidence="12">
    <location>
        <begin position="881"/>
        <end position="894"/>
    </location>
</feature>
<feature type="region of interest" description="Disordered" evidence="12">
    <location>
        <begin position="361"/>
        <end position="416"/>
    </location>
</feature>
<evidence type="ECO:0000259" key="14">
    <source>
        <dbReference type="PROSITE" id="PS50016"/>
    </source>
</evidence>
<dbReference type="PROSITE" id="PS01359">
    <property type="entry name" value="ZF_PHD_1"/>
    <property type="match status" value="1"/>
</dbReference>
<feature type="region of interest" description="Disordered" evidence="12">
    <location>
        <begin position="792"/>
        <end position="1025"/>
    </location>
</feature>
<evidence type="ECO:0000256" key="6">
    <source>
        <dbReference type="ARBA" id="ARBA00022833"/>
    </source>
</evidence>
<dbReference type="PROSITE" id="PS50812">
    <property type="entry name" value="PWWP"/>
    <property type="match status" value="1"/>
</dbReference>
<dbReference type="SMART" id="SM00249">
    <property type="entry name" value="PHD"/>
    <property type="match status" value="2"/>
</dbReference>
<dbReference type="Gene3D" id="2.30.30.140">
    <property type="match status" value="2"/>
</dbReference>
<feature type="compositionally biased region" description="Low complexity" evidence="12">
    <location>
        <begin position="931"/>
        <end position="943"/>
    </location>
</feature>
<dbReference type="InterPro" id="IPR019786">
    <property type="entry name" value="Zinc_finger_PHD-type_CS"/>
</dbReference>
<evidence type="ECO:0000256" key="7">
    <source>
        <dbReference type="ARBA" id="ARBA00022990"/>
    </source>
</evidence>
<dbReference type="InterPro" id="IPR001965">
    <property type="entry name" value="Znf_PHD"/>
</dbReference>
<keyword evidence="6" id="KW-0862">Zinc</keyword>
<dbReference type="FunFam" id="3.30.40.10:FF:000008">
    <property type="entry name" value="Bromodomain containing 1, isoform CRA_a"/>
    <property type="match status" value="1"/>
</dbReference>
<name>A0A5C3F1S2_9BASI</name>
<dbReference type="InterPro" id="IPR013083">
    <property type="entry name" value="Znf_RING/FYVE/PHD"/>
</dbReference>
<evidence type="ECO:0000256" key="1">
    <source>
        <dbReference type="ARBA" id="ARBA00004123"/>
    </source>
</evidence>
<evidence type="ECO:0000259" key="13">
    <source>
        <dbReference type="PROSITE" id="PS50014"/>
    </source>
</evidence>
<evidence type="ECO:0000259" key="15">
    <source>
        <dbReference type="PROSITE" id="PS50812"/>
    </source>
</evidence>
<dbReference type="GO" id="GO:0006357">
    <property type="term" value="P:regulation of transcription by RNA polymerase II"/>
    <property type="evidence" value="ECO:0007669"/>
    <property type="project" value="TreeGrafter"/>
</dbReference>
<feature type="compositionally biased region" description="Basic residues" evidence="12">
    <location>
        <begin position="1305"/>
        <end position="1314"/>
    </location>
</feature>
<evidence type="ECO:0000256" key="9">
    <source>
        <dbReference type="ARBA" id="ARBA00023242"/>
    </source>
</evidence>
<dbReference type="SUPFAM" id="SSF47370">
    <property type="entry name" value="Bromodomain"/>
    <property type="match status" value="1"/>
</dbReference>
<feature type="domain" description="PHD-type" evidence="14">
    <location>
        <begin position="147"/>
        <end position="197"/>
    </location>
</feature>
<feature type="domain" description="Bromo" evidence="13">
    <location>
        <begin position="556"/>
        <end position="626"/>
    </location>
</feature>
<dbReference type="Pfam" id="PF10513">
    <property type="entry name" value="EPL1"/>
    <property type="match status" value="1"/>
</dbReference>
<dbReference type="CDD" id="cd15492">
    <property type="entry name" value="PHD_BRPF_JADE_like"/>
    <property type="match status" value="1"/>
</dbReference>
<feature type="compositionally biased region" description="Basic residues" evidence="12">
    <location>
        <begin position="1286"/>
        <end position="1295"/>
    </location>
</feature>
<evidence type="ECO:0000256" key="3">
    <source>
        <dbReference type="ARBA" id="ARBA00022723"/>
    </source>
</evidence>
<keyword evidence="18" id="KW-1185">Reference proteome</keyword>
<feature type="compositionally biased region" description="Low complexity" evidence="12">
    <location>
        <begin position="1158"/>
        <end position="1172"/>
    </location>
</feature>
<keyword evidence="2" id="KW-0597">Phosphoprotein</keyword>
<feature type="compositionally biased region" description="Low complexity" evidence="12">
    <location>
        <begin position="949"/>
        <end position="959"/>
    </location>
</feature>
<dbReference type="InterPro" id="IPR000313">
    <property type="entry name" value="PWWP_dom"/>
</dbReference>
<dbReference type="InterPro" id="IPR001487">
    <property type="entry name" value="Bromodomain"/>
</dbReference>
<feature type="compositionally biased region" description="Polar residues" evidence="12">
    <location>
        <begin position="1203"/>
        <end position="1214"/>
    </location>
</feature>
<feature type="region of interest" description="Disordered" evidence="12">
    <location>
        <begin position="126"/>
        <end position="148"/>
    </location>
</feature>
<organism evidence="17 18">
    <name type="scientific">Pseudozyma flocculosa</name>
    <dbReference type="NCBI Taxonomy" id="84751"/>
    <lineage>
        <taxon>Eukaryota</taxon>
        <taxon>Fungi</taxon>
        <taxon>Dikarya</taxon>
        <taxon>Basidiomycota</taxon>
        <taxon>Ustilaginomycotina</taxon>
        <taxon>Ustilaginomycetes</taxon>
        <taxon>Ustilaginales</taxon>
        <taxon>Ustilaginaceae</taxon>
        <taxon>Pseudozyma</taxon>
    </lineage>
</organism>
<feature type="region of interest" description="Disordered" evidence="12">
    <location>
        <begin position="1350"/>
        <end position="1449"/>
    </location>
</feature>
<dbReference type="GO" id="GO:0008270">
    <property type="term" value="F:zinc ion binding"/>
    <property type="evidence" value="ECO:0007669"/>
    <property type="project" value="UniProtKB-KW"/>
</dbReference>
<dbReference type="Pfam" id="PF13832">
    <property type="entry name" value="zf-HC5HC2H_2"/>
    <property type="match status" value="1"/>
</dbReference>
<feature type="compositionally biased region" description="Basic and acidic residues" evidence="12">
    <location>
        <begin position="1361"/>
        <end position="1372"/>
    </location>
</feature>
<evidence type="ECO:0000313" key="18">
    <source>
        <dbReference type="Proteomes" id="UP000323386"/>
    </source>
</evidence>
<feature type="compositionally biased region" description="Low complexity" evidence="12">
    <location>
        <begin position="1074"/>
        <end position="1098"/>
    </location>
</feature>
<gene>
    <name evidence="17" type="ORF">PSFLO_03153</name>
</gene>
<dbReference type="GO" id="GO:0006325">
    <property type="term" value="P:chromatin organization"/>
    <property type="evidence" value="ECO:0007669"/>
    <property type="project" value="UniProtKB-ARBA"/>
</dbReference>
<keyword evidence="4" id="KW-0677">Repeat</keyword>
<dbReference type="InterPro" id="IPR019542">
    <property type="entry name" value="Enhancer_polycomb-like_N"/>
</dbReference>
<dbReference type="EMBL" id="OOIP01000007">
    <property type="protein sequence ID" value="SPO37677.1"/>
    <property type="molecule type" value="Genomic_DNA"/>
</dbReference>
<dbReference type="InterPro" id="IPR050701">
    <property type="entry name" value="Histone_Mod_Regulator"/>
</dbReference>
<dbReference type="SMART" id="SM00297">
    <property type="entry name" value="BROMO"/>
    <property type="match status" value="1"/>
</dbReference>
<evidence type="ECO:0000256" key="8">
    <source>
        <dbReference type="ARBA" id="ARBA00023117"/>
    </source>
</evidence>
<evidence type="ECO:0000256" key="4">
    <source>
        <dbReference type="ARBA" id="ARBA00022737"/>
    </source>
</evidence>
<sequence>MPGLPTKPNNIPLASSLPKVSFRRIPAQEAIALAAPAGVVDQQNVDFGFNDGSPFERPEHYLRYVEPIETELKHQVEYDMDEQDQEWLDALNADRKRDQLDAVSNEVFEIIIDQLEKEWFDLMKQVPTKPPHGAQDDPGADDDDGEDTKCAICDDGEGENSNAIVFCDGCNLAVHQDCYGIPYVPEGQWLCRKCTVSPDRAVSCILCPHEGGAFKQTTQGKWAHLLCAMWIPETGVSNPVYMEPIDSVEKIPKARWRLQCYLCRCKMGACIQCDNKVCYAAFHVTCATKAGLLIQTERKRTSHHGGGGGGNGGGGDSGDDDSDSDAAPILRARCHKHVPPKLRSQLKISFDRANAISAYDDDLDGPAVRGSPFGHSSQRTREQSLDSSSAAPLIPVSRSGSVLADHDGQGSKSARAYKRSYRAGPPLVPAYIVNRVLDYIGRIALRKKPPLVAQIARFWSLKREARRGAPLLKRLHLEPWTASSHTKEQTDAQKVKKLAFLNTLRNDLEAVRMLAELVRKREREKLRQARLLRDALVNATLFPYYDVLASALAKVEALDRAHFFAAPVSRTEVPDYYDIIREPMDWSTMRDRLHEKAYASVQQFRDDVGRVLANAMTYNKADTPFHKAASRIQRQLPHAFRDLEHIEQLHQASFQAACRKLRPKRGDPADADRDVVLDDDTRDALQQLRLEPPIDHVMLLRDYAGMASRELHEVRGPEDKVSAFFSGVLQDAAAGPGAAVAAAAAAAAATSTTAADEGSSASPSRPAPNAAVQPGNVVEDLARQFYRPRLPQAQARRIMGRTSLGAGVSTPNTRSRRQSSEVSTEPPPAPSTADRRASKRLKGDPTEATPAALAQPTEATPRSARKARPARIGTTRAVRSTAATAAAAGAGDDATMLEEPSVPPIPENAEAEQQAEQGEGETLPMSKAEATDATMTAAATPKASRARASRSAVATQRSSRATRARPARKTTEDKVDSGDEHDQGKRPSDAVAASGAHEDEGAGGKPKRPKRGHIPGEPEEIVTEEVDAIDSFLRFNTGWILKEGAKRNRGPRTPTSSSSAAVAEEPPLKRPRKASAPSANTSQASAASAAGTAAATASPQRPRAKTHPTRLAGASARLLDSGDGRKKADPDEAPVESEQTGATEGEVEATVGEDDVASTEATEATAADAADAGPTNGKPSDEERPRATPSRTPLGDADGEATTADTSGRSSPLSSEGEDEGDEAASPSPDKATGRALRSAPQQCHAVDGPVHSSTEAEGAAATADDAADLGDGDDDDEEGGVTPRRALKSRKSRVKAPPSSAPRKSARKPRRRSAAADDGDGAMPNEDPLCVPHTLVWAKMEGFPYFPAEVVDEDDEDQEIPDRVLEEKARQEALLLGPSAAASVSSSSSSSSKAASPADAASGSSAMRRQASSTSSSSVSASATATKAGSPDDAAEAASAGNNGQGGATAAASETKLVLVQFFGAKVREYVWLPTTKLRMMFEDAGVDDELLAVKEKKYAKHRRKVREAFQLAKAQLDA</sequence>
<feature type="compositionally biased region" description="Basic and acidic residues" evidence="12">
    <location>
        <begin position="969"/>
        <end position="988"/>
    </location>
</feature>
<dbReference type="InterPro" id="IPR011011">
    <property type="entry name" value="Znf_FYVE_PHD"/>
</dbReference>
<feature type="compositionally biased region" description="Acidic residues" evidence="12">
    <location>
        <begin position="1266"/>
        <end position="1280"/>
    </location>
</feature>
<feature type="compositionally biased region" description="Acidic residues" evidence="12">
    <location>
        <begin position="1351"/>
        <end position="1360"/>
    </location>
</feature>
<evidence type="ECO:0000256" key="2">
    <source>
        <dbReference type="ARBA" id="ARBA00022553"/>
    </source>
</evidence>
<evidence type="ECO:0000256" key="5">
    <source>
        <dbReference type="ARBA" id="ARBA00022771"/>
    </source>
</evidence>
<dbReference type="FunFam" id="3.30.40.10:FF:000007">
    <property type="entry name" value="Bromodomain containing 1, isoform CRA_b"/>
    <property type="match status" value="1"/>
</dbReference>
<feature type="compositionally biased region" description="Basic and acidic residues" evidence="12">
    <location>
        <begin position="833"/>
        <end position="845"/>
    </location>
</feature>
<protein>
    <submittedName>
        <fullName evidence="17">Related to Peregrin (Bromodomain and PHD finger-containing protein 1)</fullName>
    </submittedName>
</protein>
<dbReference type="InterPro" id="IPR036427">
    <property type="entry name" value="Bromodomain-like_sf"/>
</dbReference>
<evidence type="ECO:0000313" key="17">
    <source>
        <dbReference type="EMBL" id="SPO37677.1"/>
    </source>
</evidence>
<feature type="compositionally biased region" description="Acidic residues" evidence="12">
    <location>
        <begin position="1145"/>
        <end position="1157"/>
    </location>
</feature>
<dbReference type="Gene3D" id="1.20.920.10">
    <property type="entry name" value="Bromodomain-like"/>
    <property type="match status" value="1"/>
</dbReference>
<dbReference type="PANTHER" id="PTHR13793:SF107">
    <property type="entry name" value="BROMODOMAIN-CONTAINING PROTEIN HOMOLOG"/>
    <property type="match status" value="1"/>
</dbReference>
<dbReference type="Gene3D" id="3.30.40.10">
    <property type="entry name" value="Zinc/RING finger domain, C3HC4 (zinc finger)"/>
    <property type="match status" value="2"/>
</dbReference>
<feature type="region of interest" description="Disordered" evidence="12">
    <location>
        <begin position="299"/>
        <end position="326"/>
    </location>
</feature>
<dbReference type="PROSITE" id="PS50014">
    <property type="entry name" value="BROMODOMAIN_2"/>
    <property type="match status" value="1"/>
</dbReference>